<protein>
    <submittedName>
        <fullName evidence="2">Bacteriophage CI repressor</fullName>
    </submittedName>
</protein>
<accession>A0A3K8YA58</accession>
<dbReference type="Gene3D" id="1.10.260.40">
    <property type="entry name" value="lambda repressor-like DNA-binding domains"/>
    <property type="match status" value="1"/>
</dbReference>
<dbReference type="GO" id="GO:0045892">
    <property type="term" value="P:negative regulation of DNA-templated transcription"/>
    <property type="evidence" value="ECO:0007669"/>
    <property type="project" value="InterPro"/>
</dbReference>
<comment type="caution">
    <text evidence="2">The sequence shown here is derived from an EMBL/GenBank/DDBJ whole genome shotgun (WGS) entry which is preliminary data.</text>
</comment>
<name>A0A3K8YA58_SALER</name>
<dbReference type="InterPro" id="IPR010744">
    <property type="entry name" value="Phage_CI_N"/>
</dbReference>
<dbReference type="AlphaFoldDB" id="A0A3K8YA58"/>
<feature type="domain" description="HTH cro/C1-type" evidence="1">
    <location>
        <begin position="40"/>
        <end position="81"/>
    </location>
</feature>
<proteinExistence type="predicted"/>
<reference evidence="2" key="1">
    <citation type="submission" date="2018-11" db="EMBL/GenBank/DDBJ databases">
        <authorList>
            <consortium name="PulseNet: The National Subtyping Network for Foodborne Disease Surveillance"/>
            <person name="Tarr C.L."/>
            <person name="Trees E."/>
            <person name="Katz L.S."/>
            <person name="Carleton-Romer H.A."/>
            <person name="Stroika S."/>
            <person name="Kucerova Z."/>
            <person name="Roache K.F."/>
            <person name="Sabol A.L."/>
            <person name="Besser J."/>
            <person name="Gerner-Smidt P."/>
        </authorList>
    </citation>
    <scope>NUCLEOTIDE SEQUENCE [LARGE SCALE GENOMIC DNA]</scope>
    <source>
        <strain evidence="2">PNUSAS059688</strain>
    </source>
</reference>
<gene>
    <name evidence="2" type="ORF">EEM47_00525</name>
</gene>
<dbReference type="Pfam" id="PF07022">
    <property type="entry name" value="Phage_CI_repr"/>
    <property type="match status" value="1"/>
</dbReference>
<dbReference type="InterPro" id="IPR001387">
    <property type="entry name" value="Cro/C1-type_HTH"/>
</dbReference>
<evidence type="ECO:0000313" key="2">
    <source>
        <dbReference type="EMBL" id="MHI20401.1"/>
    </source>
</evidence>
<dbReference type="PROSITE" id="PS50943">
    <property type="entry name" value="HTH_CROC1"/>
    <property type="match status" value="1"/>
</dbReference>
<dbReference type="InterPro" id="IPR010982">
    <property type="entry name" value="Lambda_DNA-bd_dom_sf"/>
</dbReference>
<organism evidence="2">
    <name type="scientific">Salmonella enterica</name>
    <name type="common">Salmonella choleraesuis</name>
    <dbReference type="NCBI Taxonomy" id="28901"/>
    <lineage>
        <taxon>Bacteria</taxon>
        <taxon>Pseudomonadati</taxon>
        <taxon>Pseudomonadota</taxon>
        <taxon>Gammaproteobacteria</taxon>
        <taxon>Enterobacterales</taxon>
        <taxon>Enterobacteriaceae</taxon>
        <taxon>Salmonella</taxon>
    </lineage>
</organism>
<dbReference type="EMBL" id="ROVY01000001">
    <property type="protein sequence ID" value="MHI20401.1"/>
    <property type="molecule type" value="Genomic_DNA"/>
</dbReference>
<evidence type="ECO:0000259" key="1">
    <source>
        <dbReference type="PROSITE" id="PS50943"/>
    </source>
</evidence>
<dbReference type="CDD" id="cd00093">
    <property type="entry name" value="HTH_XRE"/>
    <property type="match status" value="1"/>
</dbReference>
<dbReference type="Proteomes" id="UP000885364">
    <property type="component" value="Unassembled WGS sequence"/>
</dbReference>
<dbReference type="SUPFAM" id="SSF47413">
    <property type="entry name" value="lambda repressor-like DNA-binding domains"/>
    <property type="match status" value="1"/>
</dbReference>
<sequence>MNKRTYSEQINQMVLCKMDKKSIEAVLSRLMTIFAVNTDSDLAKKLGVNRQTLASWRKRESVPYSLCINIAEQHNVSLDWLLGGKGEKLAHAEEESHYSINGSNDTDTPIARKWLEMFAALDEDGQKNILQDIAKEQQQTELRQQLKELKETIEKLKNAG</sequence>
<dbReference type="GO" id="GO:0003677">
    <property type="term" value="F:DNA binding"/>
    <property type="evidence" value="ECO:0007669"/>
    <property type="project" value="InterPro"/>
</dbReference>